<dbReference type="SUPFAM" id="SSF53850">
    <property type="entry name" value="Periplasmic binding protein-like II"/>
    <property type="match status" value="1"/>
</dbReference>
<feature type="binding site" evidence="17">
    <location>
        <position position="564"/>
    </location>
    <ligand>
        <name>L-glutamate</name>
        <dbReference type="ChEBI" id="CHEBI:29985"/>
    </ligand>
</feature>
<evidence type="ECO:0000256" key="15">
    <source>
        <dbReference type="ARBA" id="ARBA00049638"/>
    </source>
</evidence>
<keyword evidence="4 16" id="KW-0813">Transport</keyword>
<dbReference type="PANTHER" id="PTHR34836">
    <property type="entry name" value="OS06G0188250 PROTEIN"/>
    <property type="match status" value="1"/>
</dbReference>
<dbReference type="InterPro" id="IPR017103">
    <property type="entry name" value="Iontropic_Glu_rcpt_pln"/>
</dbReference>
<evidence type="ECO:0000256" key="17">
    <source>
        <dbReference type="PIRSR" id="PIRSR601508-1"/>
    </source>
</evidence>
<evidence type="ECO:0000256" key="13">
    <source>
        <dbReference type="ARBA" id="ARBA00023286"/>
    </source>
</evidence>
<dbReference type="SUPFAM" id="SSF53822">
    <property type="entry name" value="Periplasmic binding protein-like I"/>
    <property type="match status" value="1"/>
</dbReference>
<feature type="chain" id="PRO_5035450609" description="Glutamate receptor" evidence="19">
    <location>
        <begin position="35"/>
        <end position="944"/>
    </location>
</feature>
<name>A0A8M8UL12_SESIN</name>
<evidence type="ECO:0000256" key="9">
    <source>
        <dbReference type="ARBA" id="ARBA00023065"/>
    </source>
</evidence>
<keyword evidence="7 19" id="KW-0732">Signal</keyword>
<keyword evidence="9 16" id="KW-0406">Ion transport</keyword>
<dbReference type="KEGG" id="sind:105155884"/>
<dbReference type="Pfam" id="PF10613">
    <property type="entry name" value="Lig_chan-Glu_bd"/>
    <property type="match status" value="1"/>
</dbReference>
<dbReference type="Pfam" id="PF01094">
    <property type="entry name" value="ANF_receptor"/>
    <property type="match status" value="1"/>
</dbReference>
<comment type="subunit">
    <text evidence="3">May form heteromers.</text>
</comment>
<dbReference type="Gene3D" id="1.10.287.70">
    <property type="match status" value="1"/>
</dbReference>
<evidence type="ECO:0000256" key="7">
    <source>
        <dbReference type="ARBA" id="ARBA00022729"/>
    </source>
</evidence>
<evidence type="ECO:0000256" key="5">
    <source>
        <dbReference type="ARBA" id="ARBA00022475"/>
    </source>
</evidence>
<keyword evidence="6 18" id="KW-0812">Transmembrane</keyword>
<dbReference type="Proteomes" id="UP000504604">
    <property type="component" value="Linkage group LG2"/>
</dbReference>
<comment type="similarity">
    <text evidence="2 16">Belongs to the glutamate-gated ion channel (TC 1.A.10.1) family.</text>
</comment>
<dbReference type="PRINTS" id="PR00177">
    <property type="entry name" value="NMDARECEPTOR"/>
</dbReference>
<dbReference type="CDD" id="cd19990">
    <property type="entry name" value="PBP1_GABAb_receptor_plant"/>
    <property type="match status" value="1"/>
</dbReference>
<dbReference type="GO" id="GO:0005886">
    <property type="term" value="C:plasma membrane"/>
    <property type="evidence" value="ECO:0007669"/>
    <property type="project" value="UniProtKB-SubCell"/>
</dbReference>
<comment type="function">
    <text evidence="15">Glutamate-gated receptor that probably acts as a non-selective cation channel. May be involved in light-signal transduction and calcium homeostasis via the regulation of calcium influx into cells.</text>
</comment>
<evidence type="ECO:0000256" key="16">
    <source>
        <dbReference type="PIRNR" id="PIRNR037090"/>
    </source>
</evidence>
<evidence type="ECO:0000256" key="19">
    <source>
        <dbReference type="SAM" id="SignalP"/>
    </source>
</evidence>
<reference evidence="22" key="1">
    <citation type="submission" date="2025-08" db="UniProtKB">
        <authorList>
            <consortium name="RefSeq"/>
        </authorList>
    </citation>
    <scope>IDENTIFICATION</scope>
</reference>
<dbReference type="OrthoDB" id="5984008at2759"/>
<evidence type="ECO:0000256" key="8">
    <source>
        <dbReference type="ARBA" id="ARBA00022989"/>
    </source>
</evidence>
<dbReference type="PANTHER" id="PTHR34836:SF1">
    <property type="entry name" value="OS09G0428600 PROTEIN"/>
    <property type="match status" value="1"/>
</dbReference>
<dbReference type="InterPro" id="IPR044440">
    <property type="entry name" value="GABAb_receptor_plant_PBP1"/>
</dbReference>
<evidence type="ECO:0000256" key="4">
    <source>
        <dbReference type="ARBA" id="ARBA00022448"/>
    </source>
</evidence>
<keyword evidence="5" id="KW-1003">Cell membrane</keyword>
<dbReference type="Gene3D" id="3.40.190.10">
    <property type="entry name" value="Periplasmic binding protein-like II"/>
    <property type="match status" value="3"/>
</dbReference>
<evidence type="ECO:0000256" key="2">
    <source>
        <dbReference type="ARBA" id="ARBA00008685"/>
    </source>
</evidence>
<evidence type="ECO:0000256" key="1">
    <source>
        <dbReference type="ARBA" id="ARBA00004651"/>
    </source>
</evidence>
<dbReference type="Gene3D" id="3.40.50.2300">
    <property type="match status" value="2"/>
</dbReference>
<evidence type="ECO:0000256" key="11">
    <source>
        <dbReference type="ARBA" id="ARBA00023170"/>
    </source>
</evidence>
<gene>
    <name evidence="22" type="primary">LOC105155884</name>
</gene>
<dbReference type="InterPro" id="IPR001508">
    <property type="entry name" value="Iono_Glu_rcpt_met"/>
</dbReference>
<feature type="domain" description="Ionotropic glutamate receptor C-terminal" evidence="20">
    <location>
        <begin position="475"/>
        <end position="824"/>
    </location>
</feature>
<dbReference type="RefSeq" id="XP_020547398.1">
    <property type="nucleotide sequence ID" value="XM_020691739.1"/>
</dbReference>
<dbReference type="InterPro" id="IPR001320">
    <property type="entry name" value="Iontro_rcpt_C"/>
</dbReference>
<keyword evidence="8 18" id="KW-1133">Transmembrane helix</keyword>
<feature type="transmembrane region" description="Helical" evidence="18">
    <location>
        <begin position="667"/>
        <end position="686"/>
    </location>
</feature>
<evidence type="ECO:0000256" key="6">
    <source>
        <dbReference type="ARBA" id="ARBA00022692"/>
    </source>
</evidence>
<dbReference type="GeneID" id="105155884"/>
<evidence type="ECO:0000256" key="18">
    <source>
        <dbReference type="SAM" id="Phobius"/>
    </source>
</evidence>
<dbReference type="Pfam" id="PF00060">
    <property type="entry name" value="Lig_chan"/>
    <property type="match status" value="1"/>
</dbReference>
<dbReference type="SMART" id="SM00079">
    <property type="entry name" value="PBPe"/>
    <property type="match status" value="1"/>
</dbReference>
<dbReference type="GO" id="GO:0038023">
    <property type="term" value="F:signaling receptor activity"/>
    <property type="evidence" value="ECO:0007669"/>
    <property type="project" value="InterPro"/>
</dbReference>
<evidence type="ECO:0000256" key="12">
    <source>
        <dbReference type="ARBA" id="ARBA00023180"/>
    </source>
</evidence>
<dbReference type="AlphaFoldDB" id="A0A8M8UL12"/>
<sequence length="944" mass="106275">MTNAMTNIIKAAASFFLSHILFLFFFFHLHCQSAQNNSEQIIPSYINIGIIEDPNSPLDAMTSSCMEMAISDFYSAHPNYTTRLRTRTRRAESLLDADFAVLELLKQEQVHGVIGPQHSTEEKFITELGQKVHVPIISFTARISALPDIENHYFVRTAIDDAVQTRALAAICKGFQWAKVVILYEETDYGSRFISHLKRALQDVEIGQVLHPVAVPGSAKKSHLLKELSMLNKTQTGVFLVHMNPSLGFRLFTLAKMSGMMSKGYAWIITDSISNFLNSMDSVTRDSMEGVVGIRPYVLHLKKFQERWTRNSMVQNKNRGQVMDLNAYGLWAYDTITALAFAVEKIGPVNSSLLYTKLAKNGTKHGPLRISSFGPRLLRELSTTKFRGLSGHFELVDGKLKASAFEIFNVIGTGERRVGFWTPDGGIRRQFISSSDHDKAKTYSTSTAELKNIVWPGDSTTQPKSWSILPTRILRIGVPCKPGFKEFVNVTDIDPATNRTYNPTGFAIDIFNAMLKYLPFEIKYHFYYYNDTSKSEWTYDDMLHGIPRKDFDMVVGDTTIWAPRASYVDFSLPYSESGVVLLVKNKKVFDMWIFTKPLRWDLWLAIGLSCIFMGIVIWILERPAANNPITPGEESVVMPETEQPGMTYLAPITVLAFPERNMVTNKWSLLVLVCWLFMAFILMQSFTANLSAILTVDQLKFAFSEDFFLGYHEASFMKKFLIETLNIKESRLRGYSSVEGFHDAMCRGSKNGGIDAIFDEIPYMKLLMNRYDSQYKTVGPTYRTDGLGFAFPLNSPLTAYFSRAILNVTQSSEMTTIEQKNFGPGYSSQDPLSSTISQGTSSLNFKQFSGLFIIVASVTIFALICSQMPTLSKLTNITKQLVNKYCCRTTTAGINVERKMAPNSDQDDADATCIEVVEIPWSNEADVVQDVEREIKGGTSSTDK</sequence>
<dbReference type="InterPro" id="IPR015683">
    <property type="entry name" value="Ionotropic_Glu_rcpt"/>
</dbReference>
<evidence type="ECO:0000256" key="10">
    <source>
        <dbReference type="ARBA" id="ARBA00023136"/>
    </source>
</evidence>
<feature type="signal peptide" evidence="19">
    <location>
        <begin position="1"/>
        <end position="34"/>
    </location>
</feature>
<keyword evidence="14 16" id="KW-0407">Ion channel</keyword>
<organism evidence="21 22">
    <name type="scientific">Sesamum indicum</name>
    <name type="common">Oriental sesame</name>
    <name type="synonym">Sesamum orientale</name>
    <dbReference type="NCBI Taxonomy" id="4182"/>
    <lineage>
        <taxon>Eukaryota</taxon>
        <taxon>Viridiplantae</taxon>
        <taxon>Streptophyta</taxon>
        <taxon>Embryophyta</taxon>
        <taxon>Tracheophyta</taxon>
        <taxon>Spermatophyta</taxon>
        <taxon>Magnoliopsida</taxon>
        <taxon>eudicotyledons</taxon>
        <taxon>Gunneridae</taxon>
        <taxon>Pentapetalae</taxon>
        <taxon>asterids</taxon>
        <taxon>lamiids</taxon>
        <taxon>Lamiales</taxon>
        <taxon>Pedaliaceae</taxon>
        <taxon>Sesamum</taxon>
    </lineage>
</organism>
<keyword evidence="10 16" id="KW-0472">Membrane</keyword>
<keyword evidence="13 16" id="KW-1071">Ligand-gated ion channel</keyword>
<comment type="subcellular location">
    <subcellularLocation>
        <location evidence="1">Cell membrane</location>
        <topology evidence="1">Multi-pass membrane protein</topology>
    </subcellularLocation>
    <subcellularLocation>
        <location evidence="16">Membrane</location>
    </subcellularLocation>
</comment>
<dbReference type="PIRSF" id="PIRSF037090">
    <property type="entry name" value="Iontro_Glu-like_rcpt_pln"/>
    <property type="match status" value="1"/>
</dbReference>
<dbReference type="InterPro" id="IPR019594">
    <property type="entry name" value="Glu/Gly-bd"/>
</dbReference>
<feature type="binding site" evidence="17">
    <location>
        <position position="559"/>
    </location>
    <ligand>
        <name>L-glutamate</name>
        <dbReference type="ChEBI" id="CHEBI:29985"/>
    </ligand>
</feature>
<proteinExistence type="inferred from homology"/>
<evidence type="ECO:0000259" key="20">
    <source>
        <dbReference type="SMART" id="SM00079"/>
    </source>
</evidence>
<evidence type="ECO:0000313" key="22">
    <source>
        <dbReference type="RefSeq" id="XP_020547398.1"/>
    </source>
</evidence>
<evidence type="ECO:0000256" key="3">
    <source>
        <dbReference type="ARBA" id="ARBA00011095"/>
    </source>
</evidence>
<protein>
    <recommendedName>
        <fullName evidence="16">Glutamate receptor</fullName>
    </recommendedName>
</protein>
<dbReference type="InterPro" id="IPR001828">
    <property type="entry name" value="ANF_lig-bd_rcpt"/>
</dbReference>
<evidence type="ECO:0000313" key="21">
    <source>
        <dbReference type="Proteomes" id="UP000504604"/>
    </source>
</evidence>
<keyword evidence="12" id="KW-0325">Glycoprotein</keyword>
<comment type="function">
    <text evidence="16">Glutamate-gated receptor that probably acts as non-selective cation channel.</text>
</comment>
<accession>A0A8M8UL12</accession>
<keyword evidence="21" id="KW-1185">Reference proteome</keyword>
<dbReference type="FunFam" id="3.40.50.2300:FF:000188">
    <property type="entry name" value="Glutamate receptor"/>
    <property type="match status" value="1"/>
</dbReference>
<evidence type="ECO:0000256" key="14">
    <source>
        <dbReference type="ARBA" id="ARBA00023303"/>
    </source>
</evidence>
<keyword evidence="11 16" id="KW-0675">Receptor</keyword>
<dbReference type="InterPro" id="IPR028082">
    <property type="entry name" value="Peripla_BP_I"/>
</dbReference>
<dbReference type="GO" id="GO:0015276">
    <property type="term" value="F:ligand-gated monoatomic ion channel activity"/>
    <property type="evidence" value="ECO:0007669"/>
    <property type="project" value="InterPro"/>
</dbReference>
<feature type="transmembrane region" description="Helical" evidence="18">
    <location>
        <begin position="600"/>
        <end position="620"/>
    </location>
</feature>
<dbReference type="CDD" id="cd13686">
    <property type="entry name" value="GluR_Plant"/>
    <property type="match status" value="1"/>
</dbReference>